<reference evidence="2" key="1">
    <citation type="journal article" date="2019" name="Int. J. Syst. Evol. Microbiol.">
        <title>The Global Catalogue of Microorganisms (GCM) 10K type strain sequencing project: providing services to taxonomists for standard genome sequencing and annotation.</title>
        <authorList>
            <consortium name="The Broad Institute Genomics Platform"/>
            <consortium name="The Broad Institute Genome Sequencing Center for Infectious Disease"/>
            <person name="Wu L."/>
            <person name="Ma J."/>
        </authorList>
    </citation>
    <scope>NUCLEOTIDE SEQUENCE [LARGE SCALE GENOMIC DNA]</scope>
    <source>
        <strain evidence="2">JCM 31404</strain>
    </source>
</reference>
<accession>A0ABQ2RRW8</accession>
<keyword evidence="2" id="KW-1185">Reference proteome</keyword>
<dbReference type="Pfam" id="PF05960">
    <property type="entry name" value="DUF885"/>
    <property type="match status" value="1"/>
</dbReference>
<comment type="caution">
    <text evidence="1">The sequence shown here is derived from an EMBL/GenBank/DDBJ whole genome shotgun (WGS) entry which is preliminary data.</text>
</comment>
<sequence>MTDVHDQARAYLRAHAQLRPVDATFMGLPGHDHQLPPAGPDAVHAELATLEALQADLAHLQVPQTAAGRIDAQLLTAQLTTALAEGRRAPRQHSPAWYTGEAAFGVISLLLPGHLDDPDVTRDALRVRLEAIPAFLAQARAHLQGRARPDDVAERARREARAAAHLLTSGLPRHPLWDDTLRLPAGRAARALQAYAEDLSGPDAPVACGETHLDLLMRVTHALPFGPREALERATEAFARLTTQLETQARRLPGGLHWTEHLARLETQVPDADPARLLGTYRDLHERALDAARPLMTPADEYGLDFTFLPEWAEGSGDLYFLFYRSPAPLRPGSGSRYWVTPPGPNPADLRAHNCAFVKLVHAVHHGSIGHHTHNARARQADSVLARVAGTDCASGIALLGAGTMVEGWACYAEDLLAEIPGFYTPAEELLLTQFERRNAASCIVDLKLHLGEWTLEQARTFYRDEAHFAPARIWAETTRNALFPASRLMYWLGTETIKALRAELALPPRLFHDALLAHGHAPATVVADELRAKQTQGALNL</sequence>
<proteinExistence type="predicted"/>
<gene>
    <name evidence="1" type="ORF">GCM10008959_24090</name>
</gene>
<name>A0ABQ2RRW8_9DEIO</name>
<dbReference type="Proteomes" id="UP000634308">
    <property type="component" value="Unassembled WGS sequence"/>
</dbReference>
<dbReference type="InterPro" id="IPR010281">
    <property type="entry name" value="DUF885"/>
</dbReference>
<evidence type="ECO:0008006" key="3">
    <source>
        <dbReference type="Google" id="ProtNLM"/>
    </source>
</evidence>
<dbReference type="PANTHER" id="PTHR33361">
    <property type="entry name" value="GLR0591 PROTEIN"/>
    <property type="match status" value="1"/>
</dbReference>
<protein>
    <recommendedName>
        <fullName evidence="3">DUF885 domain-containing protein</fullName>
    </recommendedName>
</protein>
<dbReference type="EMBL" id="BMQM01000015">
    <property type="protein sequence ID" value="GGR61302.1"/>
    <property type="molecule type" value="Genomic_DNA"/>
</dbReference>
<organism evidence="1 2">
    <name type="scientific">Deinococcus seoulensis</name>
    <dbReference type="NCBI Taxonomy" id="1837379"/>
    <lineage>
        <taxon>Bacteria</taxon>
        <taxon>Thermotogati</taxon>
        <taxon>Deinococcota</taxon>
        <taxon>Deinococci</taxon>
        <taxon>Deinococcales</taxon>
        <taxon>Deinococcaceae</taxon>
        <taxon>Deinococcus</taxon>
    </lineage>
</organism>
<dbReference type="RefSeq" id="WP_229777882.1">
    <property type="nucleotide sequence ID" value="NZ_BMQM01000015.1"/>
</dbReference>
<dbReference type="PANTHER" id="PTHR33361:SF2">
    <property type="entry name" value="DUF885 DOMAIN-CONTAINING PROTEIN"/>
    <property type="match status" value="1"/>
</dbReference>
<evidence type="ECO:0000313" key="2">
    <source>
        <dbReference type="Proteomes" id="UP000634308"/>
    </source>
</evidence>
<evidence type="ECO:0000313" key="1">
    <source>
        <dbReference type="EMBL" id="GGR61302.1"/>
    </source>
</evidence>